<evidence type="ECO:0000256" key="7">
    <source>
        <dbReference type="PROSITE-ProRule" id="PRU00703"/>
    </source>
</evidence>
<dbReference type="InterPro" id="IPR002550">
    <property type="entry name" value="CNNM"/>
</dbReference>
<feature type="domain" description="CNNM transmembrane" evidence="11">
    <location>
        <begin position="1"/>
        <end position="199"/>
    </location>
</feature>
<dbReference type="Pfam" id="PF00571">
    <property type="entry name" value="CBS"/>
    <property type="match status" value="2"/>
</dbReference>
<dbReference type="PANTHER" id="PTHR22777">
    <property type="entry name" value="HEMOLYSIN-RELATED"/>
    <property type="match status" value="1"/>
</dbReference>
<feature type="domain" description="CBS" evidence="10">
    <location>
        <begin position="220"/>
        <end position="279"/>
    </location>
</feature>
<dbReference type="InterPro" id="IPR036318">
    <property type="entry name" value="FAD-bd_PCMH-like_sf"/>
</dbReference>
<proteinExistence type="predicted"/>
<sequence length="422" mass="45925">MSPTAQILLIGLMLLLSAFFSGSEIAFVTANRLKTEVRARQSGWVGRVVQDFLADPGTFLTTTLVGNNVALVVYSTLMSLALEGPLRAFFAGTLGMADPTGTVLLTQTVIAALVVLVVGEVIPKSLLRQPAGGVVFALATPLWVTYWVFWLPIKLAGWVSGGLVRLVGGEPDTLQQFLRRDFELVIRESRETGTLDLDEEGSEILSNVFELRSLRVKDSMVPRTEIVAVEEGASLAAVRQTFIETGFSRLPVYRENVDRIVGVVLAHDLFHAPDSLAAILRPARMVPESKPARDLLFDFLQGGSTMAVAVDEYGGTAGVVTIEDLLEELFGDIRDEHDAAAAPVRRIDERTVHVHGRVELEDLEAESGVVLPAGDYDTVAGYLLAHVGSVPPEREVFELDGHRFTVLTASPSRIETVRIQRL</sequence>
<organism evidence="12 13">
    <name type="scientific">Rubrivirga litoralis</name>
    <dbReference type="NCBI Taxonomy" id="3075598"/>
    <lineage>
        <taxon>Bacteria</taxon>
        <taxon>Pseudomonadati</taxon>
        <taxon>Rhodothermota</taxon>
        <taxon>Rhodothermia</taxon>
        <taxon>Rhodothermales</taxon>
        <taxon>Rubricoccaceae</taxon>
        <taxon>Rubrivirga</taxon>
    </lineage>
</organism>
<evidence type="ECO:0000259" key="10">
    <source>
        <dbReference type="PROSITE" id="PS51371"/>
    </source>
</evidence>
<keyword evidence="6 8" id="KW-0472">Membrane</keyword>
<dbReference type="InterPro" id="IPR046342">
    <property type="entry name" value="CBS_dom_sf"/>
</dbReference>
<dbReference type="PROSITE" id="PS51846">
    <property type="entry name" value="CNNM"/>
    <property type="match status" value="1"/>
</dbReference>
<evidence type="ECO:0000256" key="3">
    <source>
        <dbReference type="ARBA" id="ARBA00022737"/>
    </source>
</evidence>
<evidence type="ECO:0000313" key="13">
    <source>
        <dbReference type="Proteomes" id="UP001267426"/>
    </source>
</evidence>
<evidence type="ECO:0000259" key="11">
    <source>
        <dbReference type="PROSITE" id="PS51846"/>
    </source>
</evidence>
<dbReference type="InterPro" id="IPR016169">
    <property type="entry name" value="FAD-bd_PCMH_sub2"/>
</dbReference>
<comment type="caution">
    <text evidence="12">The sequence shown here is derived from an EMBL/GenBank/DDBJ whole genome shotgun (WGS) entry which is preliminary data.</text>
</comment>
<accession>A0ABU3BUM8</accession>
<keyword evidence="4 8" id="KW-1133">Transmembrane helix</keyword>
<evidence type="ECO:0000256" key="1">
    <source>
        <dbReference type="ARBA" id="ARBA00004141"/>
    </source>
</evidence>
<name>A0ABU3BUM8_9BACT</name>
<evidence type="ECO:0000256" key="4">
    <source>
        <dbReference type="ARBA" id="ARBA00022989"/>
    </source>
</evidence>
<evidence type="ECO:0000256" key="2">
    <source>
        <dbReference type="ARBA" id="ARBA00022692"/>
    </source>
</evidence>
<evidence type="ECO:0000256" key="9">
    <source>
        <dbReference type="SAM" id="Phobius"/>
    </source>
</evidence>
<keyword evidence="3" id="KW-0677">Repeat</keyword>
<feature type="transmembrane region" description="Helical" evidence="9">
    <location>
        <begin position="69"/>
        <end position="90"/>
    </location>
</feature>
<dbReference type="InterPro" id="IPR005170">
    <property type="entry name" value="Transptr-assoc_dom"/>
</dbReference>
<dbReference type="CDD" id="cd04590">
    <property type="entry name" value="CBS_pair_CorC_HlyC_assoc"/>
    <property type="match status" value="1"/>
</dbReference>
<evidence type="ECO:0000256" key="8">
    <source>
        <dbReference type="PROSITE-ProRule" id="PRU01193"/>
    </source>
</evidence>
<dbReference type="Pfam" id="PF01595">
    <property type="entry name" value="CNNM"/>
    <property type="match status" value="1"/>
</dbReference>
<dbReference type="Proteomes" id="UP001267426">
    <property type="component" value="Unassembled WGS sequence"/>
</dbReference>
<dbReference type="InterPro" id="IPR000644">
    <property type="entry name" value="CBS_dom"/>
</dbReference>
<gene>
    <name evidence="12" type="ORF">RM540_13945</name>
</gene>
<evidence type="ECO:0000313" key="12">
    <source>
        <dbReference type="EMBL" id="MDT0632856.1"/>
    </source>
</evidence>
<dbReference type="InterPro" id="IPR044751">
    <property type="entry name" value="Ion_transp-like_CBS"/>
</dbReference>
<reference evidence="12 13" key="1">
    <citation type="submission" date="2023-09" db="EMBL/GenBank/DDBJ databases">
        <authorList>
            <person name="Rey-Velasco X."/>
        </authorList>
    </citation>
    <scope>NUCLEOTIDE SEQUENCE [LARGE SCALE GENOMIC DNA]</scope>
    <source>
        <strain evidence="12 13">F394</strain>
    </source>
</reference>
<dbReference type="EMBL" id="JAVRHT010000040">
    <property type="protein sequence ID" value="MDT0632856.1"/>
    <property type="molecule type" value="Genomic_DNA"/>
</dbReference>
<dbReference type="SUPFAM" id="SSF56176">
    <property type="entry name" value="FAD-binding/transporter-associated domain-like"/>
    <property type="match status" value="1"/>
</dbReference>
<dbReference type="Gene3D" id="3.10.580.10">
    <property type="entry name" value="CBS-domain"/>
    <property type="match status" value="1"/>
</dbReference>
<dbReference type="RefSeq" id="WP_311665166.1">
    <property type="nucleotide sequence ID" value="NZ_JAVRHT010000040.1"/>
</dbReference>
<dbReference type="SUPFAM" id="SSF54631">
    <property type="entry name" value="CBS-domain pair"/>
    <property type="match status" value="1"/>
</dbReference>
<comment type="subcellular location">
    <subcellularLocation>
        <location evidence="1">Membrane</location>
        <topology evidence="1">Multi-pass membrane protein</topology>
    </subcellularLocation>
</comment>
<dbReference type="PROSITE" id="PS51371">
    <property type="entry name" value="CBS"/>
    <property type="match status" value="1"/>
</dbReference>
<protein>
    <submittedName>
        <fullName evidence="12">Hemolysin family protein</fullName>
    </submittedName>
</protein>
<dbReference type="SMART" id="SM01091">
    <property type="entry name" value="CorC_HlyC"/>
    <property type="match status" value="1"/>
</dbReference>
<feature type="transmembrane region" description="Helical" evidence="9">
    <location>
        <begin position="134"/>
        <end position="153"/>
    </location>
</feature>
<evidence type="ECO:0000256" key="5">
    <source>
        <dbReference type="ARBA" id="ARBA00023122"/>
    </source>
</evidence>
<keyword evidence="2 8" id="KW-0812">Transmembrane</keyword>
<feature type="transmembrane region" description="Helical" evidence="9">
    <location>
        <begin position="102"/>
        <end position="122"/>
    </location>
</feature>
<dbReference type="Pfam" id="PF03471">
    <property type="entry name" value="CorC_HlyC"/>
    <property type="match status" value="1"/>
</dbReference>
<keyword evidence="5 7" id="KW-0129">CBS domain</keyword>
<keyword evidence="13" id="KW-1185">Reference proteome</keyword>
<evidence type="ECO:0000256" key="6">
    <source>
        <dbReference type="ARBA" id="ARBA00023136"/>
    </source>
</evidence>
<dbReference type="PANTHER" id="PTHR22777:SF17">
    <property type="entry name" value="UPF0053 PROTEIN SLL0260"/>
    <property type="match status" value="1"/>
</dbReference>
<dbReference type="Gene3D" id="3.30.465.10">
    <property type="match status" value="1"/>
</dbReference>